<dbReference type="AlphaFoldDB" id="U2RS67"/>
<dbReference type="SMART" id="SM00479">
    <property type="entry name" value="EXOIII"/>
    <property type="match status" value="1"/>
</dbReference>
<dbReference type="InterPro" id="IPR013520">
    <property type="entry name" value="Ribonucl_H"/>
</dbReference>
<evidence type="ECO:0000256" key="1">
    <source>
        <dbReference type="SAM" id="MobiDB-lite"/>
    </source>
</evidence>
<feature type="compositionally biased region" description="Low complexity" evidence="1">
    <location>
        <begin position="22"/>
        <end position="38"/>
    </location>
</feature>
<dbReference type="EMBL" id="ACVN02000237">
    <property type="protein sequence ID" value="ERK53512.1"/>
    <property type="molecule type" value="Genomic_DNA"/>
</dbReference>
<dbReference type="SUPFAM" id="SSF53098">
    <property type="entry name" value="Ribonuclease H-like"/>
    <property type="match status" value="1"/>
</dbReference>
<dbReference type="Gene3D" id="3.30.420.10">
    <property type="entry name" value="Ribonuclease H-like superfamily/Ribonuclease H"/>
    <property type="match status" value="1"/>
</dbReference>
<feature type="region of interest" description="Disordered" evidence="1">
    <location>
        <begin position="189"/>
        <end position="217"/>
    </location>
</feature>
<proteinExistence type="predicted"/>
<evidence type="ECO:0000313" key="3">
    <source>
        <dbReference type="EMBL" id="ERK53512.1"/>
    </source>
</evidence>
<dbReference type="GO" id="GO:0005829">
    <property type="term" value="C:cytosol"/>
    <property type="evidence" value="ECO:0007669"/>
    <property type="project" value="TreeGrafter"/>
</dbReference>
<dbReference type="Pfam" id="PF00929">
    <property type="entry name" value="RNase_T"/>
    <property type="match status" value="1"/>
</dbReference>
<organism evidence="3 4">
    <name type="scientific">Propionibacterium acidifaciens F0233</name>
    <dbReference type="NCBI Taxonomy" id="553198"/>
    <lineage>
        <taxon>Bacteria</taxon>
        <taxon>Bacillati</taxon>
        <taxon>Actinomycetota</taxon>
        <taxon>Actinomycetes</taxon>
        <taxon>Propionibacteriales</taxon>
        <taxon>Propionibacteriaceae</taxon>
        <taxon>Propionibacterium</taxon>
    </lineage>
</organism>
<evidence type="ECO:0000313" key="4">
    <source>
        <dbReference type="Proteomes" id="UP000017052"/>
    </source>
</evidence>
<comment type="caution">
    <text evidence="3">The sequence shown here is derived from an EMBL/GenBank/DDBJ whole genome shotgun (WGS) entry which is preliminary data.</text>
</comment>
<feature type="domain" description="Exonuclease" evidence="2">
    <location>
        <begin position="231"/>
        <end position="397"/>
    </location>
</feature>
<accession>U2RS67</accession>
<sequence length="404" mass="44963">MSLSEFFSRLFRSGGPGSAPTARSFAPSAPRQSSAAPPRIHRVQPAYEPITPITPPGLTTPSMPRYRGRNICDWDDTVVSLKRTGDLEGALTIATGCMKAMQNAALRNPDNAMEHYVIEVCKIQHKMHSYDAEISTIEAWLGLNITAPREDQRLNLRKRLAKARECSAREHGLDPSPHKEEWHAFVEQEKAAKRAEQERTSSQQSMNSGAMSTSQRRPSLIPSMDELMLPEFVAVDFETANNLDASACQIALVKFSTGNPVERLATLIKPPRGLDKFQFTYIHGITSSDVRNAPMWPDVAPYAASFVGNRPVYAHNASFDSRVWRSLDSFFGTATFPQQFFCSYRLSRRLIPGLPDYKLPTVVSACAPQFRLNHHEASSDAEACGRIVAAIQCSPVLRKRLDSR</sequence>
<gene>
    <name evidence="3" type="ORF">HMPREF0682_2150</name>
</gene>
<keyword evidence="4" id="KW-1185">Reference proteome</keyword>
<keyword evidence="3" id="KW-0540">Nuclease</keyword>
<dbReference type="GO" id="GO:0003676">
    <property type="term" value="F:nucleic acid binding"/>
    <property type="evidence" value="ECO:0007669"/>
    <property type="project" value="InterPro"/>
</dbReference>
<feature type="compositionally biased region" description="Basic and acidic residues" evidence="1">
    <location>
        <begin position="189"/>
        <end position="199"/>
    </location>
</feature>
<feature type="compositionally biased region" description="Polar residues" evidence="1">
    <location>
        <begin position="200"/>
        <end position="217"/>
    </location>
</feature>
<keyword evidence="3" id="KW-0269">Exonuclease</keyword>
<dbReference type="Proteomes" id="UP000017052">
    <property type="component" value="Unassembled WGS sequence"/>
</dbReference>
<dbReference type="InterPro" id="IPR036397">
    <property type="entry name" value="RNaseH_sf"/>
</dbReference>
<feature type="region of interest" description="Disordered" evidence="1">
    <location>
        <begin position="13"/>
        <end position="39"/>
    </location>
</feature>
<dbReference type="InterPro" id="IPR012337">
    <property type="entry name" value="RNaseH-like_sf"/>
</dbReference>
<dbReference type="CDD" id="cd06130">
    <property type="entry name" value="DNA_pol_III_epsilon_like"/>
    <property type="match status" value="1"/>
</dbReference>
<name>U2RS67_9ACTN</name>
<protein>
    <submittedName>
        <fullName evidence="3">Exonuclease</fullName>
    </submittedName>
</protein>
<dbReference type="PANTHER" id="PTHR30231:SF42">
    <property type="entry name" value="EXONUCLEASE"/>
    <property type="match status" value="1"/>
</dbReference>
<evidence type="ECO:0000259" key="2">
    <source>
        <dbReference type="SMART" id="SM00479"/>
    </source>
</evidence>
<dbReference type="GO" id="GO:0008408">
    <property type="term" value="F:3'-5' exonuclease activity"/>
    <property type="evidence" value="ECO:0007669"/>
    <property type="project" value="TreeGrafter"/>
</dbReference>
<keyword evidence="3" id="KW-0378">Hydrolase</keyword>
<reference evidence="3" key="1">
    <citation type="submission" date="2013-08" db="EMBL/GenBank/DDBJ databases">
        <authorList>
            <person name="Durkin A.S."/>
            <person name="Haft D.R."/>
            <person name="McCorrison J."/>
            <person name="Torralba M."/>
            <person name="Gillis M."/>
            <person name="Haft D.H."/>
            <person name="Methe B."/>
            <person name="Sutton G."/>
            <person name="Nelson K.E."/>
        </authorList>
    </citation>
    <scope>NUCLEOTIDE SEQUENCE [LARGE SCALE GENOMIC DNA]</scope>
    <source>
        <strain evidence="3">F0233</strain>
    </source>
</reference>
<dbReference type="PANTHER" id="PTHR30231">
    <property type="entry name" value="DNA POLYMERASE III SUBUNIT EPSILON"/>
    <property type="match status" value="1"/>
</dbReference>